<dbReference type="PANTHER" id="PTHR35747">
    <property type="entry name" value="BIFUNCTIONAL INHIBITOR/LIPID-TRANSFER PROTEIN/SEED STORAGE 2S ALBUMIN SUPERFAMILY PROTEIN"/>
    <property type="match status" value="1"/>
</dbReference>
<evidence type="ECO:0000259" key="3">
    <source>
        <dbReference type="Pfam" id="PF14368"/>
    </source>
</evidence>
<name>A0A9N7MBY1_STRHE</name>
<keyword evidence="2" id="KW-0732">Signal</keyword>
<evidence type="ECO:0000313" key="4">
    <source>
        <dbReference type="EMBL" id="CAA0806606.1"/>
    </source>
</evidence>
<protein>
    <submittedName>
        <fullName evidence="4">Bifunctional inhibitor/lipid-transfer protein/seed storage 2S albumin superfamily protein</fullName>
    </submittedName>
</protein>
<dbReference type="PANTHER" id="PTHR35747:SF2">
    <property type="entry name" value="NON-SPECIFIC LIPID TRANSFER PROTEIN GPI-ANCHORED 25"/>
    <property type="match status" value="1"/>
</dbReference>
<reference evidence="4" key="1">
    <citation type="submission" date="2019-12" db="EMBL/GenBank/DDBJ databases">
        <authorList>
            <person name="Scholes J."/>
        </authorList>
    </citation>
    <scope>NUCLEOTIDE SEQUENCE</scope>
</reference>
<gene>
    <name evidence="4" type="ORF">SHERM_09494</name>
</gene>
<dbReference type="EMBL" id="CACSLK010000984">
    <property type="protein sequence ID" value="CAA0806606.1"/>
    <property type="molecule type" value="Genomic_DNA"/>
</dbReference>
<dbReference type="SUPFAM" id="SSF47699">
    <property type="entry name" value="Bifunctional inhibitor/lipid-transfer protein/seed storage 2S albumin"/>
    <property type="match status" value="1"/>
</dbReference>
<dbReference type="InterPro" id="IPR053353">
    <property type="entry name" value="Plant_LTP_GPI-anchored"/>
</dbReference>
<evidence type="ECO:0000256" key="2">
    <source>
        <dbReference type="SAM" id="SignalP"/>
    </source>
</evidence>
<feature type="region of interest" description="Disordered" evidence="1">
    <location>
        <begin position="139"/>
        <end position="173"/>
    </location>
</feature>
<dbReference type="Gene3D" id="1.10.110.10">
    <property type="entry name" value="Plant lipid-transfer and hydrophobic proteins"/>
    <property type="match status" value="1"/>
</dbReference>
<dbReference type="Pfam" id="PF14368">
    <property type="entry name" value="LTP_2"/>
    <property type="match status" value="1"/>
</dbReference>
<dbReference type="Proteomes" id="UP001153555">
    <property type="component" value="Unassembled WGS sequence"/>
</dbReference>
<keyword evidence="5" id="KW-1185">Reference proteome</keyword>
<dbReference type="AlphaFoldDB" id="A0A9N7MBY1"/>
<dbReference type="InterPro" id="IPR016140">
    <property type="entry name" value="Bifunc_inhib/LTP/seed_store"/>
</dbReference>
<feature type="chain" id="PRO_5040464184" evidence="2">
    <location>
        <begin position="21"/>
        <end position="268"/>
    </location>
</feature>
<organism evidence="4 5">
    <name type="scientific">Striga hermonthica</name>
    <name type="common">Purple witchweed</name>
    <name type="synonym">Buchnera hermonthica</name>
    <dbReference type="NCBI Taxonomy" id="68872"/>
    <lineage>
        <taxon>Eukaryota</taxon>
        <taxon>Viridiplantae</taxon>
        <taxon>Streptophyta</taxon>
        <taxon>Embryophyta</taxon>
        <taxon>Tracheophyta</taxon>
        <taxon>Spermatophyta</taxon>
        <taxon>Magnoliopsida</taxon>
        <taxon>eudicotyledons</taxon>
        <taxon>Gunneridae</taxon>
        <taxon>Pentapetalae</taxon>
        <taxon>asterids</taxon>
        <taxon>lamiids</taxon>
        <taxon>Lamiales</taxon>
        <taxon>Orobanchaceae</taxon>
        <taxon>Buchnereae</taxon>
        <taxon>Striga</taxon>
    </lineage>
</organism>
<feature type="compositionally biased region" description="Polar residues" evidence="1">
    <location>
        <begin position="252"/>
        <end position="268"/>
    </location>
</feature>
<evidence type="ECO:0000313" key="5">
    <source>
        <dbReference type="Proteomes" id="UP001153555"/>
    </source>
</evidence>
<accession>A0A9N7MBY1</accession>
<feature type="domain" description="Bifunctional inhibitor/plant lipid transfer protein/seed storage helical" evidence="3">
    <location>
        <begin position="13"/>
        <end position="106"/>
    </location>
</feature>
<comment type="caution">
    <text evidence="4">The sequence shown here is derived from an EMBL/GenBank/DDBJ whole genome shotgun (WGS) entry which is preliminary data.</text>
</comment>
<sequence length="268" mass="28719">MNQILRLFLLLTLTSAFAAAAQTPTAACSDRLVTFSTCLPYVAVAPNNLTTSPPPSCCNEVSAAFGDGSAVCLCYIVRRPDFLGFPLNSTKLMSLMSVCPLKDRNSTASFSLKKLCSKTVALPPLGSITGPKNPEPLHFGAISAPPSLSRGPTEESIGSSSPKDPAADKVPSQPRQSLLPQHILLFEEVFWALPTGTSRPQSRALPLISFLVPSPIRLLKVILRVIALVIMFFQAPPNSHPTAETFSPHRSPCSSVPQFDLSSQVLQH</sequence>
<dbReference type="OrthoDB" id="786778at2759"/>
<dbReference type="CDD" id="cd00010">
    <property type="entry name" value="AAI_LTSS"/>
    <property type="match status" value="1"/>
</dbReference>
<proteinExistence type="predicted"/>
<evidence type="ECO:0000256" key="1">
    <source>
        <dbReference type="SAM" id="MobiDB-lite"/>
    </source>
</evidence>
<dbReference type="InterPro" id="IPR036312">
    <property type="entry name" value="Bifun_inhib/LTP/seed_sf"/>
</dbReference>
<feature type="signal peptide" evidence="2">
    <location>
        <begin position="1"/>
        <end position="20"/>
    </location>
</feature>
<feature type="region of interest" description="Disordered" evidence="1">
    <location>
        <begin position="241"/>
        <end position="268"/>
    </location>
</feature>